<keyword evidence="2" id="KW-1133">Transmembrane helix</keyword>
<organism evidence="4 5">
    <name type="scientific">Ilumatobacter fluminis</name>
    <dbReference type="NCBI Taxonomy" id="467091"/>
    <lineage>
        <taxon>Bacteria</taxon>
        <taxon>Bacillati</taxon>
        <taxon>Actinomycetota</taxon>
        <taxon>Acidimicrobiia</taxon>
        <taxon>Acidimicrobiales</taxon>
        <taxon>Ilumatobacteraceae</taxon>
        <taxon>Ilumatobacter</taxon>
    </lineage>
</organism>
<keyword evidence="5" id="KW-1185">Reference proteome</keyword>
<dbReference type="AlphaFoldDB" id="A0A4R7HWR6"/>
<sequence>MLERAFSILLVSLAVLIGGATVAAQGEPTPPETPPPSTFNVFYPEEQALSDCLSSLPRPNCGSEARGGWAQYSIALAIVAGLGFIGWRIVRSARRSGAPRTPDATSVPDAPGGDPAP</sequence>
<accession>A0A4R7HWR6</accession>
<keyword evidence="3" id="KW-0732">Signal</keyword>
<evidence type="ECO:0000256" key="2">
    <source>
        <dbReference type="SAM" id="Phobius"/>
    </source>
</evidence>
<reference evidence="4 5" key="1">
    <citation type="submission" date="2019-03" db="EMBL/GenBank/DDBJ databases">
        <title>Sequencing the genomes of 1000 actinobacteria strains.</title>
        <authorList>
            <person name="Klenk H.-P."/>
        </authorList>
    </citation>
    <scope>NUCLEOTIDE SEQUENCE [LARGE SCALE GENOMIC DNA]</scope>
    <source>
        <strain evidence="4 5">DSM 18936</strain>
    </source>
</reference>
<evidence type="ECO:0008006" key="6">
    <source>
        <dbReference type="Google" id="ProtNLM"/>
    </source>
</evidence>
<evidence type="ECO:0000313" key="5">
    <source>
        <dbReference type="Proteomes" id="UP000294558"/>
    </source>
</evidence>
<feature type="signal peptide" evidence="3">
    <location>
        <begin position="1"/>
        <end position="23"/>
    </location>
</feature>
<keyword evidence="2" id="KW-0812">Transmembrane</keyword>
<comment type="caution">
    <text evidence="4">The sequence shown here is derived from an EMBL/GenBank/DDBJ whole genome shotgun (WGS) entry which is preliminary data.</text>
</comment>
<name>A0A4R7HWR6_9ACTN</name>
<evidence type="ECO:0000256" key="3">
    <source>
        <dbReference type="SAM" id="SignalP"/>
    </source>
</evidence>
<proteinExistence type="predicted"/>
<evidence type="ECO:0000313" key="4">
    <source>
        <dbReference type="EMBL" id="TDT15471.1"/>
    </source>
</evidence>
<dbReference type="EMBL" id="SOAU01000001">
    <property type="protein sequence ID" value="TDT15471.1"/>
    <property type="molecule type" value="Genomic_DNA"/>
</dbReference>
<dbReference type="RefSeq" id="WP_133867915.1">
    <property type="nucleotide sequence ID" value="NZ_SOAU01000001.1"/>
</dbReference>
<evidence type="ECO:0000256" key="1">
    <source>
        <dbReference type="SAM" id="MobiDB-lite"/>
    </source>
</evidence>
<feature type="transmembrane region" description="Helical" evidence="2">
    <location>
        <begin position="69"/>
        <end position="90"/>
    </location>
</feature>
<feature type="chain" id="PRO_5020224121" description="Cobalt/nickel transport protein" evidence="3">
    <location>
        <begin position="24"/>
        <end position="117"/>
    </location>
</feature>
<dbReference type="Proteomes" id="UP000294558">
    <property type="component" value="Unassembled WGS sequence"/>
</dbReference>
<feature type="region of interest" description="Disordered" evidence="1">
    <location>
        <begin position="94"/>
        <end position="117"/>
    </location>
</feature>
<keyword evidence="2" id="KW-0472">Membrane</keyword>
<protein>
    <recommendedName>
        <fullName evidence="6">Cobalt/nickel transport protein</fullName>
    </recommendedName>
</protein>
<gene>
    <name evidence="4" type="ORF">BDK89_1042</name>
</gene>
<dbReference type="OrthoDB" id="5245029at2"/>